<comment type="caution">
    <text evidence="11">The sequence shown here is derived from an EMBL/GenBank/DDBJ whole genome shotgun (WGS) entry which is preliminary data.</text>
</comment>
<comment type="function">
    <text evidence="8">Involved in cellular auxin homeostasis by regulating auxin metabolism. Regulates intracellular auxin accumulation at the endoplasmic reticulum and thus auxin availability for nuclear auxin signaling.</text>
</comment>
<feature type="transmembrane region" description="Helical" evidence="10">
    <location>
        <begin position="379"/>
        <end position="400"/>
    </location>
</feature>
<evidence type="ECO:0000256" key="3">
    <source>
        <dbReference type="ARBA" id="ARBA00022692"/>
    </source>
</evidence>
<evidence type="ECO:0000256" key="6">
    <source>
        <dbReference type="ARBA" id="ARBA00023136"/>
    </source>
</evidence>
<proteinExistence type="inferred from homology"/>
<feature type="transmembrane region" description="Helical" evidence="10">
    <location>
        <begin position="46"/>
        <end position="64"/>
    </location>
</feature>
<evidence type="ECO:0000256" key="9">
    <source>
        <dbReference type="ARBA" id="ARBA00025752"/>
    </source>
</evidence>
<protein>
    <recommendedName>
        <fullName evidence="13">Protein PIN-LIKES 3</fullName>
    </recommendedName>
</protein>
<keyword evidence="4" id="KW-0256">Endoplasmic reticulum</keyword>
<feature type="transmembrane region" description="Helical" evidence="10">
    <location>
        <begin position="276"/>
        <end position="297"/>
    </location>
</feature>
<evidence type="ECO:0000256" key="1">
    <source>
        <dbReference type="ARBA" id="ARBA00004477"/>
    </source>
</evidence>
<keyword evidence="2" id="KW-0813">Transport</keyword>
<comment type="similarity">
    <text evidence="9">Belongs to the auxin efflux carrier (TC 2.A.69.2) family.</text>
</comment>
<keyword evidence="12" id="KW-1185">Reference proteome</keyword>
<evidence type="ECO:0000313" key="12">
    <source>
        <dbReference type="Proteomes" id="UP001603857"/>
    </source>
</evidence>
<evidence type="ECO:0000313" key="11">
    <source>
        <dbReference type="EMBL" id="KAL2325073.1"/>
    </source>
</evidence>
<feature type="transmembrane region" description="Helical" evidence="10">
    <location>
        <begin position="70"/>
        <end position="94"/>
    </location>
</feature>
<dbReference type="AlphaFoldDB" id="A0ABD1LNN0"/>
<dbReference type="EMBL" id="JBGMDY010000008">
    <property type="protein sequence ID" value="KAL2325073.1"/>
    <property type="molecule type" value="Genomic_DNA"/>
</dbReference>
<keyword evidence="3 10" id="KW-0812">Transmembrane</keyword>
<evidence type="ECO:0000256" key="2">
    <source>
        <dbReference type="ARBA" id="ARBA00022448"/>
    </source>
</evidence>
<feature type="transmembrane region" description="Helical" evidence="10">
    <location>
        <begin position="106"/>
        <end position="127"/>
    </location>
</feature>
<dbReference type="GO" id="GO:0005789">
    <property type="term" value="C:endoplasmic reticulum membrane"/>
    <property type="evidence" value="ECO:0007669"/>
    <property type="project" value="UniProtKB-SubCell"/>
</dbReference>
<comment type="subcellular location">
    <subcellularLocation>
        <location evidence="1">Endoplasmic reticulum membrane</location>
        <topology evidence="1">Multi-pass membrane protein</topology>
    </subcellularLocation>
</comment>
<dbReference type="Proteomes" id="UP001603857">
    <property type="component" value="Unassembled WGS sequence"/>
</dbReference>
<feature type="transmembrane region" description="Helical" evidence="10">
    <location>
        <begin position="343"/>
        <end position="367"/>
    </location>
</feature>
<evidence type="ECO:0000256" key="7">
    <source>
        <dbReference type="ARBA" id="ARBA00023294"/>
    </source>
</evidence>
<dbReference type="InterPro" id="IPR045033">
    <property type="entry name" value="PILS1/3/4/5/7"/>
</dbReference>
<feature type="transmembrane region" description="Helical" evidence="10">
    <location>
        <begin position="6"/>
        <end position="34"/>
    </location>
</feature>
<dbReference type="PANTHER" id="PTHR31651">
    <property type="match status" value="1"/>
</dbReference>
<evidence type="ECO:0008006" key="13">
    <source>
        <dbReference type="Google" id="ProtNLM"/>
    </source>
</evidence>
<evidence type="ECO:0000256" key="4">
    <source>
        <dbReference type="ARBA" id="ARBA00022824"/>
    </source>
</evidence>
<dbReference type="PANTHER" id="PTHR31651:SF44">
    <property type="entry name" value="AUXIN EFFLUX CARRIER FAMILY PROTEIN"/>
    <property type="match status" value="1"/>
</dbReference>
<keyword evidence="5 10" id="KW-1133">Transmembrane helix</keyword>
<name>A0ABD1LNN0_9FABA</name>
<gene>
    <name evidence="11" type="ORF">Fmac_024131</name>
</gene>
<evidence type="ECO:0000256" key="10">
    <source>
        <dbReference type="SAM" id="Phobius"/>
    </source>
</evidence>
<feature type="transmembrane region" description="Helical" evidence="10">
    <location>
        <begin position="234"/>
        <end position="256"/>
    </location>
</feature>
<keyword evidence="6 10" id="KW-0472">Membrane</keyword>
<keyword evidence="7" id="KW-0927">Auxin signaling pathway</keyword>
<dbReference type="Pfam" id="PF03547">
    <property type="entry name" value="Mem_trans"/>
    <property type="match status" value="1"/>
</dbReference>
<dbReference type="InterPro" id="IPR004776">
    <property type="entry name" value="Mem_transp_PIN-like"/>
</dbReference>
<dbReference type="GO" id="GO:0009734">
    <property type="term" value="P:auxin-activated signaling pathway"/>
    <property type="evidence" value="ECO:0007669"/>
    <property type="project" value="UniProtKB-KW"/>
</dbReference>
<organism evidence="11 12">
    <name type="scientific">Flemingia macrophylla</name>
    <dbReference type="NCBI Taxonomy" id="520843"/>
    <lineage>
        <taxon>Eukaryota</taxon>
        <taxon>Viridiplantae</taxon>
        <taxon>Streptophyta</taxon>
        <taxon>Embryophyta</taxon>
        <taxon>Tracheophyta</taxon>
        <taxon>Spermatophyta</taxon>
        <taxon>Magnoliopsida</taxon>
        <taxon>eudicotyledons</taxon>
        <taxon>Gunneridae</taxon>
        <taxon>Pentapetalae</taxon>
        <taxon>rosids</taxon>
        <taxon>fabids</taxon>
        <taxon>Fabales</taxon>
        <taxon>Fabaceae</taxon>
        <taxon>Papilionoideae</taxon>
        <taxon>50 kb inversion clade</taxon>
        <taxon>NPAAA clade</taxon>
        <taxon>indigoferoid/millettioid clade</taxon>
        <taxon>Phaseoleae</taxon>
        <taxon>Flemingia</taxon>
    </lineage>
</organism>
<feature type="transmembrane region" description="Helical" evidence="10">
    <location>
        <begin position="309"/>
        <end position="337"/>
    </location>
</feature>
<evidence type="ECO:0000256" key="5">
    <source>
        <dbReference type="ARBA" id="ARBA00022989"/>
    </source>
</evidence>
<reference evidence="11 12" key="1">
    <citation type="submission" date="2024-08" db="EMBL/GenBank/DDBJ databases">
        <title>Insights into the chromosomal genome structure of Flemingia macrophylla.</title>
        <authorList>
            <person name="Ding Y."/>
            <person name="Zhao Y."/>
            <person name="Bi W."/>
            <person name="Wu M."/>
            <person name="Zhao G."/>
            <person name="Gong Y."/>
            <person name="Li W."/>
            <person name="Zhang P."/>
        </authorList>
    </citation>
    <scope>NUCLEOTIDE SEQUENCE [LARGE SCALE GENOMIC DNA]</scope>
    <source>
        <strain evidence="11">DYQJB</strain>
        <tissue evidence="11">Leaf</tissue>
    </source>
</reference>
<accession>A0ABD1LNN0</accession>
<sequence length="401" mass="43738">MQLWKLFITALMPVLKVLIITAVGAFLALHRFNILRESARKHLNTIVYYVFTPALVCSILAKAITFRSLVMVWFMPLNILLTFIIGAALGWLFLKMTKSPPDMQGLVLGCCAAGNLGNLPLIIIPAVCKESNRPFGDADICNKKGLAYASLSMAIGNIYIWTFVYNIIRVYSSQIYKVNKIEGSTVGPVSAIETDLENHSTEPAVNAQDLSETNNHVPKQNQIMKPLKTLVKKLNLKVLLAPSTIASILGLIIGVVPPFQKMLVGDNAPLRVVEDSASMLGDASIPAITVLVGANLLNGLKRSGMKLSLLVGILVIRYIALPILGVAIIKGAIHIGIIHHDPLYHFILLLQYALPPAISISTITQLFGAGETECSIVMLATYLCASFSLTLWSTFFMWLVL</sequence>
<feature type="transmembrane region" description="Helical" evidence="10">
    <location>
        <begin position="147"/>
        <end position="168"/>
    </location>
</feature>
<evidence type="ECO:0000256" key="8">
    <source>
        <dbReference type="ARBA" id="ARBA00025100"/>
    </source>
</evidence>